<evidence type="ECO:0000256" key="7">
    <source>
        <dbReference type="ARBA" id="ARBA00022927"/>
    </source>
</evidence>
<proteinExistence type="inferred from homology"/>
<keyword evidence="5" id="KW-0997">Cell inner membrane</keyword>
<keyword evidence="6 11" id="KW-0812">Transmembrane</keyword>
<dbReference type="Pfam" id="PF03544">
    <property type="entry name" value="TonB_C"/>
    <property type="match status" value="1"/>
</dbReference>
<keyword evidence="3" id="KW-0813">Transport</keyword>
<dbReference type="InterPro" id="IPR051045">
    <property type="entry name" value="TonB-dependent_transducer"/>
</dbReference>
<feature type="region of interest" description="Disordered" evidence="10">
    <location>
        <begin position="76"/>
        <end position="151"/>
    </location>
</feature>
<dbReference type="GO" id="GO:0055085">
    <property type="term" value="P:transmembrane transport"/>
    <property type="evidence" value="ECO:0007669"/>
    <property type="project" value="InterPro"/>
</dbReference>
<keyword evidence="8 11" id="KW-1133">Transmembrane helix</keyword>
<protein>
    <submittedName>
        <fullName evidence="13">Outer membrane transport energization protein TonB</fullName>
    </submittedName>
</protein>
<evidence type="ECO:0000256" key="10">
    <source>
        <dbReference type="SAM" id="MobiDB-lite"/>
    </source>
</evidence>
<feature type="domain" description="TonB C-terminal" evidence="12">
    <location>
        <begin position="197"/>
        <end position="295"/>
    </location>
</feature>
<dbReference type="OrthoDB" id="9803361at2"/>
<evidence type="ECO:0000256" key="5">
    <source>
        <dbReference type="ARBA" id="ARBA00022519"/>
    </source>
</evidence>
<feature type="transmembrane region" description="Helical" evidence="11">
    <location>
        <begin position="21"/>
        <end position="43"/>
    </location>
</feature>
<evidence type="ECO:0000256" key="6">
    <source>
        <dbReference type="ARBA" id="ARBA00022692"/>
    </source>
</evidence>
<evidence type="ECO:0000259" key="12">
    <source>
        <dbReference type="PROSITE" id="PS52015"/>
    </source>
</evidence>
<comment type="similarity">
    <text evidence="2">Belongs to the TonB family.</text>
</comment>
<dbReference type="NCBIfam" id="TIGR01352">
    <property type="entry name" value="tonB_Cterm"/>
    <property type="match status" value="1"/>
</dbReference>
<dbReference type="PANTHER" id="PTHR33446">
    <property type="entry name" value="PROTEIN TONB-RELATED"/>
    <property type="match status" value="1"/>
</dbReference>
<organism evidence="13 14">
    <name type="scientific">Solilutibacter tolerans</name>
    <dbReference type="NCBI Taxonomy" id="1604334"/>
    <lineage>
        <taxon>Bacteria</taxon>
        <taxon>Pseudomonadati</taxon>
        <taxon>Pseudomonadota</taxon>
        <taxon>Gammaproteobacteria</taxon>
        <taxon>Lysobacterales</taxon>
        <taxon>Lysobacteraceae</taxon>
        <taxon>Solilutibacter</taxon>
    </lineage>
</organism>
<dbReference type="Proteomes" id="UP000241788">
    <property type="component" value="Unassembled WGS sequence"/>
</dbReference>
<name>A0A1N6TY94_9GAMM</name>
<dbReference type="PROSITE" id="PS52015">
    <property type="entry name" value="TONB_CTD"/>
    <property type="match status" value="1"/>
</dbReference>
<evidence type="ECO:0000256" key="8">
    <source>
        <dbReference type="ARBA" id="ARBA00022989"/>
    </source>
</evidence>
<evidence type="ECO:0000256" key="4">
    <source>
        <dbReference type="ARBA" id="ARBA00022475"/>
    </source>
</evidence>
<dbReference type="InterPro" id="IPR006260">
    <property type="entry name" value="TonB/TolA_C"/>
</dbReference>
<keyword evidence="7" id="KW-0653">Protein transport</keyword>
<dbReference type="GO" id="GO:0031992">
    <property type="term" value="F:energy transducer activity"/>
    <property type="evidence" value="ECO:0007669"/>
    <property type="project" value="TreeGrafter"/>
</dbReference>
<dbReference type="PANTHER" id="PTHR33446:SF11">
    <property type="entry name" value="TONB3"/>
    <property type="match status" value="1"/>
</dbReference>
<evidence type="ECO:0000313" key="13">
    <source>
        <dbReference type="EMBL" id="SIQ58350.1"/>
    </source>
</evidence>
<dbReference type="EMBL" id="FTLW01000003">
    <property type="protein sequence ID" value="SIQ58350.1"/>
    <property type="molecule type" value="Genomic_DNA"/>
</dbReference>
<dbReference type="Gene3D" id="3.30.1150.10">
    <property type="match status" value="1"/>
</dbReference>
<evidence type="ECO:0000256" key="3">
    <source>
        <dbReference type="ARBA" id="ARBA00022448"/>
    </source>
</evidence>
<evidence type="ECO:0000256" key="2">
    <source>
        <dbReference type="ARBA" id="ARBA00006555"/>
    </source>
</evidence>
<comment type="subcellular location">
    <subcellularLocation>
        <location evidence="1">Cell inner membrane</location>
        <topology evidence="1">Single-pass membrane protein</topology>
        <orientation evidence="1">Periplasmic side</orientation>
    </subcellularLocation>
</comment>
<dbReference type="AlphaFoldDB" id="A0A1N6TY94"/>
<evidence type="ECO:0000256" key="1">
    <source>
        <dbReference type="ARBA" id="ARBA00004383"/>
    </source>
</evidence>
<dbReference type="STRING" id="1604334.SAMN05421546_1500"/>
<reference evidence="14" key="1">
    <citation type="submission" date="2017-01" db="EMBL/GenBank/DDBJ databases">
        <authorList>
            <person name="Varghese N."/>
            <person name="Submissions S."/>
        </authorList>
    </citation>
    <scope>NUCLEOTIDE SEQUENCE [LARGE SCALE GENOMIC DNA]</scope>
    <source>
        <strain evidence="14">UM1</strain>
    </source>
</reference>
<evidence type="ECO:0000256" key="9">
    <source>
        <dbReference type="ARBA" id="ARBA00023136"/>
    </source>
</evidence>
<gene>
    <name evidence="13" type="ORF">SAMN05421546_1500</name>
</gene>
<evidence type="ECO:0000256" key="11">
    <source>
        <dbReference type="SAM" id="Phobius"/>
    </source>
</evidence>
<sequence>MSSTALPPLPAPTRLRDGDRLGATMALSAALHAVVILGIGFAVEQAAPITPMLDVILSGTRTPLTPKQAEFLAQASNEGGGEHDKSSRPTESVSGPLPLPEAGIAPQPLRAQSPQAAPAPEARVVTTRQADQAVPTPQDRPQTEAEPLPPGPQKIAHDIEMARLAAEVHLNSQRYAKRPKRKFVSASTQEYAYADYLRRWVDRAERIGNLNYPEAARQRGLSGQVVMSIGIRRNGSVESARVLVSSGKPILDQAAMRIAKLAQPYPPLPKTADEIDVLNVVRTWNFKPSGTFDDE</sequence>
<dbReference type="GO" id="GO:0098797">
    <property type="term" value="C:plasma membrane protein complex"/>
    <property type="evidence" value="ECO:0007669"/>
    <property type="project" value="TreeGrafter"/>
</dbReference>
<dbReference type="SUPFAM" id="SSF74653">
    <property type="entry name" value="TolA/TonB C-terminal domain"/>
    <property type="match status" value="1"/>
</dbReference>
<dbReference type="GO" id="GO:0015031">
    <property type="term" value="P:protein transport"/>
    <property type="evidence" value="ECO:0007669"/>
    <property type="project" value="UniProtKB-KW"/>
</dbReference>
<keyword evidence="4" id="KW-1003">Cell membrane</keyword>
<evidence type="ECO:0000313" key="14">
    <source>
        <dbReference type="Proteomes" id="UP000241788"/>
    </source>
</evidence>
<keyword evidence="14" id="KW-1185">Reference proteome</keyword>
<keyword evidence="9 11" id="KW-0472">Membrane</keyword>
<accession>A0A1N6TY94</accession>
<dbReference type="InterPro" id="IPR037682">
    <property type="entry name" value="TonB_C"/>
</dbReference>
<dbReference type="RefSeq" id="WP_076586861.1">
    <property type="nucleotide sequence ID" value="NZ_FTLW01000003.1"/>
</dbReference>
<feature type="compositionally biased region" description="Low complexity" evidence="10">
    <location>
        <begin position="105"/>
        <end position="122"/>
    </location>
</feature>